<feature type="domain" description="PDZ" evidence="5">
    <location>
        <begin position="243"/>
        <end position="334"/>
    </location>
</feature>
<dbReference type="PROSITE" id="PS50106">
    <property type="entry name" value="PDZ"/>
    <property type="match status" value="2"/>
</dbReference>
<dbReference type="PROSITE" id="PS51257">
    <property type="entry name" value="PROKAR_LIPOPROTEIN"/>
    <property type="match status" value="1"/>
</dbReference>
<dbReference type="Pfam" id="PF13180">
    <property type="entry name" value="PDZ_2"/>
    <property type="match status" value="1"/>
</dbReference>
<dbReference type="InterPro" id="IPR009003">
    <property type="entry name" value="Peptidase_S1_PA"/>
</dbReference>
<dbReference type="EMBL" id="CP036278">
    <property type="protein sequence ID" value="QDU55150.1"/>
    <property type="molecule type" value="Genomic_DNA"/>
</dbReference>
<dbReference type="Gene3D" id="2.30.42.10">
    <property type="match status" value="2"/>
</dbReference>
<dbReference type="KEGG" id="amuc:Pan181_13360"/>
<organism evidence="6 7">
    <name type="scientific">Aeoliella mucimassa</name>
    <dbReference type="NCBI Taxonomy" id="2527972"/>
    <lineage>
        <taxon>Bacteria</taxon>
        <taxon>Pseudomonadati</taxon>
        <taxon>Planctomycetota</taxon>
        <taxon>Planctomycetia</taxon>
        <taxon>Pirellulales</taxon>
        <taxon>Lacipirellulaceae</taxon>
        <taxon>Aeoliella</taxon>
    </lineage>
</organism>
<evidence type="ECO:0000259" key="5">
    <source>
        <dbReference type="PROSITE" id="PS50106"/>
    </source>
</evidence>
<dbReference type="OrthoDB" id="248175at2"/>
<dbReference type="InterPro" id="IPR051201">
    <property type="entry name" value="Chloro_Bact_Ser_Proteases"/>
</dbReference>
<dbReference type="PANTHER" id="PTHR43343:SF3">
    <property type="entry name" value="PROTEASE DO-LIKE 8, CHLOROPLASTIC"/>
    <property type="match status" value="1"/>
</dbReference>
<evidence type="ECO:0000256" key="3">
    <source>
        <dbReference type="ARBA" id="ARBA00022801"/>
    </source>
</evidence>
<dbReference type="SUPFAM" id="SSF50494">
    <property type="entry name" value="Trypsin-like serine proteases"/>
    <property type="match status" value="1"/>
</dbReference>
<dbReference type="InterPro" id="IPR043504">
    <property type="entry name" value="Peptidase_S1_PA_chymotrypsin"/>
</dbReference>
<protein>
    <submittedName>
        <fullName evidence="6">Serine protease HhoB</fullName>
    </submittedName>
</protein>
<dbReference type="Gene3D" id="2.40.10.10">
    <property type="entry name" value="Trypsin-like serine proteases"/>
    <property type="match status" value="2"/>
</dbReference>
<dbReference type="GO" id="GO:0004252">
    <property type="term" value="F:serine-type endopeptidase activity"/>
    <property type="evidence" value="ECO:0007669"/>
    <property type="project" value="InterPro"/>
</dbReference>
<dbReference type="AlphaFoldDB" id="A0A518AK86"/>
<dbReference type="PRINTS" id="PR00834">
    <property type="entry name" value="PROTEASES2C"/>
</dbReference>
<dbReference type="GO" id="GO:0006508">
    <property type="term" value="P:proteolysis"/>
    <property type="evidence" value="ECO:0007669"/>
    <property type="project" value="UniProtKB-KW"/>
</dbReference>
<dbReference type="Proteomes" id="UP000315750">
    <property type="component" value="Chromosome"/>
</dbReference>
<dbReference type="SMART" id="SM00228">
    <property type="entry name" value="PDZ"/>
    <property type="match status" value="2"/>
</dbReference>
<accession>A0A518AK86</accession>
<evidence type="ECO:0000313" key="6">
    <source>
        <dbReference type="EMBL" id="QDU55150.1"/>
    </source>
</evidence>
<name>A0A518AK86_9BACT</name>
<dbReference type="PANTHER" id="PTHR43343">
    <property type="entry name" value="PEPTIDASE S12"/>
    <property type="match status" value="1"/>
</dbReference>
<dbReference type="InterPro" id="IPR001940">
    <property type="entry name" value="Peptidase_S1C"/>
</dbReference>
<evidence type="ECO:0000256" key="2">
    <source>
        <dbReference type="ARBA" id="ARBA00022670"/>
    </source>
</evidence>
<evidence type="ECO:0000256" key="4">
    <source>
        <dbReference type="SAM" id="SignalP"/>
    </source>
</evidence>
<dbReference type="Pfam" id="PF13365">
    <property type="entry name" value="Trypsin_2"/>
    <property type="match status" value="1"/>
</dbReference>
<dbReference type="InterPro" id="IPR001478">
    <property type="entry name" value="PDZ"/>
</dbReference>
<proteinExistence type="inferred from homology"/>
<keyword evidence="3" id="KW-0378">Hydrolase</keyword>
<feature type="signal peptide" evidence="4">
    <location>
        <begin position="1"/>
        <end position="21"/>
    </location>
</feature>
<feature type="chain" id="PRO_5022042151" evidence="4">
    <location>
        <begin position="22"/>
        <end position="458"/>
    </location>
</feature>
<evidence type="ECO:0000313" key="7">
    <source>
        <dbReference type="Proteomes" id="UP000315750"/>
    </source>
</evidence>
<feature type="domain" description="PDZ" evidence="5">
    <location>
        <begin position="342"/>
        <end position="422"/>
    </location>
</feature>
<sequence length="458" mass="49502" precursor="true">MPQTRHARLVGGLLNIFLVSACFVAGTCHGREVTPERLTPLVRAVQKASPAVVNIQGQKTVTDQSPGTHDATRQVNGMGTGVVIDPRGYILTNNHVVDGVRQINVTFADRRKYVAKVVAFDPRTDLAVIRVRTSQLLPTINVGTSSDLMPAETVVAVGNAFGYEHTVTVGIVSALHRDVQVSDTQSYDDLIQTDASINPGNSGGPLLNIDGEMIGVNVAVRAGAQGIGFAIPVDSAMEVAARLISVEETENMWHGLTLRTDAAEGQVVVEHVAEGSPADKYGFTRGDVIERIGEIEAHRRLDIERALIGTNSRAVDVAVARSGESVGLKLAAEPLRSNGSTPIVAAKSYHSDAWETLGVELEPAPKNLFSKDSQYRGGLKIVDVRPNSPAEREGLESGDILVGMHRWQTASMNDIDYILKKSNIDQLREVRFYIVRNNETLYTDINVASATSRSTIRR</sequence>
<keyword evidence="7" id="KW-1185">Reference proteome</keyword>
<comment type="similarity">
    <text evidence="1">Belongs to the peptidase S1C family.</text>
</comment>
<dbReference type="SUPFAM" id="SSF50156">
    <property type="entry name" value="PDZ domain-like"/>
    <property type="match status" value="2"/>
</dbReference>
<keyword evidence="4" id="KW-0732">Signal</keyword>
<dbReference type="RefSeq" id="WP_145246044.1">
    <property type="nucleotide sequence ID" value="NZ_CP036278.1"/>
</dbReference>
<dbReference type="InterPro" id="IPR036034">
    <property type="entry name" value="PDZ_sf"/>
</dbReference>
<reference evidence="6 7" key="1">
    <citation type="submission" date="2019-02" db="EMBL/GenBank/DDBJ databases">
        <title>Deep-cultivation of Planctomycetes and their phenomic and genomic characterization uncovers novel biology.</title>
        <authorList>
            <person name="Wiegand S."/>
            <person name="Jogler M."/>
            <person name="Boedeker C."/>
            <person name="Pinto D."/>
            <person name="Vollmers J."/>
            <person name="Rivas-Marin E."/>
            <person name="Kohn T."/>
            <person name="Peeters S.H."/>
            <person name="Heuer A."/>
            <person name="Rast P."/>
            <person name="Oberbeckmann S."/>
            <person name="Bunk B."/>
            <person name="Jeske O."/>
            <person name="Meyerdierks A."/>
            <person name="Storesund J.E."/>
            <person name="Kallscheuer N."/>
            <person name="Luecker S."/>
            <person name="Lage O.M."/>
            <person name="Pohl T."/>
            <person name="Merkel B.J."/>
            <person name="Hornburger P."/>
            <person name="Mueller R.-W."/>
            <person name="Bruemmer F."/>
            <person name="Labrenz M."/>
            <person name="Spormann A.M."/>
            <person name="Op den Camp H."/>
            <person name="Overmann J."/>
            <person name="Amann R."/>
            <person name="Jetten M.S.M."/>
            <person name="Mascher T."/>
            <person name="Medema M.H."/>
            <person name="Devos D.P."/>
            <person name="Kaster A.-K."/>
            <person name="Ovreas L."/>
            <person name="Rohde M."/>
            <person name="Galperin M.Y."/>
            <person name="Jogler C."/>
        </authorList>
    </citation>
    <scope>NUCLEOTIDE SEQUENCE [LARGE SCALE GENOMIC DNA]</scope>
    <source>
        <strain evidence="6 7">Pan181</strain>
    </source>
</reference>
<keyword evidence="2 6" id="KW-0645">Protease</keyword>
<evidence type="ECO:0000256" key="1">
    <source>
        <dbReference type="ARBA" id="ARBA00010541"/>
    </source>
</evidence>
<gene>
    <name evidence="6" type="primary">hhoB_1</name>
    <name evidence="6" type="ORF">Pan181_13360</name>
</gene>